<dbReference type="Proteomes" id="UP000619743">
    <property type="component" value="Unassembled WGS sequence"/>
</dbReference>
<evidence type="ECO:0000259" key="4">
    <source>
        <dbReference type="PROSITE" id="PS51176"/>
    </source>
</evidence>
<keyword evidence="2" id="KW-0413">Isomerase</keyword>
<dbReference type="NCBIfam" id="NF008400">
    <property type="entry name" value="PRK11199.1"/>
    <property type="match status" value="1"/>
</dbReference>
<dbReference type="InterPro" id="IPR002701">
    <property type="entry name" value="CM_II_prokaryot"/>
</dbReference>
<dbReference type="InterPro" id="IPR036291">
    <property type="entry name" value="NAD(P)-bd_dom_sf"/>
</dbReference>
<evidence type="ECO:0000256" key="2">
    <source>
        <dbReference type="PIRNR" id="PIRNR001499"/>
    </source>
</evidence>
<evidence type="ECO:0000259" key="3">
    <source>
        <dbReference type="PROSITE" id="PS51168"/>
    </source>
</evidence>
<dbReference type="PANTHER" id="PTHR21363:SF0">
    <property type="entry name" value="PREPHENATE DEHYDROGENASE [NADP(+)]"/>
    <property type="match status" value="1"/>
</dbReference>
<dbReference type="InterPro" id="IPR050812">
    <property type="entry name" value="Preph/Arog_dehydrog"/>
</dbReference>
<dbReference type="Pfam" id="PF20463">
    <property type="entry name" value="PDH_C"/>
    <property type="match status" value="1"/>
</dbReference>
<organism evidence="5 6">
    <name type="scientific">Neiella marina</name>
    <dbReference type="NCBI Taxonomy" id="508461"/>
    <lineage>
        <taxon>Bacteria</taxon>
        <taxon>Pseudomonadati</taxon>
        <taxon>Pseudomonadota</taxon>
        <taxon>Gammaproteobacteria</taxon>
        <taxon>Alteromonadales</taxon>
        <taxon>Echinimonadaceae</taxon>
        <taxon>Neiella</taxon>
    </lineage>
</organism>
<dbReference type="SMART" id="SM00830">
    <property type="entry name" value="CM_2"/>
    <property type="match status" value="1"/>
</dbReference>
<dbReference type="GO" id="GO:0006571">
    <property type="term" value="P:tyrosine biosynthetic process"/>
    <property type="evidence" value="ECO:0007669"/>
    <property type="project" value="UniProtKB-UniPathway"/>
</dbReference>
<dbReference type="AlphaFoldDB" id="A0A8J2U3T0"/>
<dbReference type="GO" id="GO:0008977">
    <property type="term" value="F:prephenate dehydrogenase (NAD+) activity"/>
    <property type="evidence" value="ECO:0007669"/>
    <property type="project" value="InterPro"/>
</dbReference>
<keyword evidence="2" id="KW-0963">Cytoplasm</keyword>
<name>A0A8J2U3T0_9GAMM</name>
<dbReference type="GO" id="GO:0046417">
    <property type="term" value="P:chorismate metabolic process"/>
    <property type="evidence" value="ECO:0007669"/>
    <property type="project" value="InterPro"/>
</dbReference>
<dbReference type="PROSITE" id="PS51168">
    <property type="entry name" value="CHORISMATE_MUT_2"/>
    <property type="match status" value="1"/>
</dbReference>
<dbReference type="OrthoDB" id="6198144at2"/>
<dbReference type="InterPro" id="IPR003099">
    <property type="entry name" value="Prephen_DH"/>
</dbReference>
<comment type="pathway">
    <text evidence="2">Amino-acid biosynthesis; L-tyrosine biosynthesis; (4-hydroxyphenyl)pyruvate from prephenate (NAD(+) route): step 1/1.</text>
</comment>
<dbReference type="GO" id="GO:0070403">
    <property type="term" value="F:NAD+ binding"/>
    <property type="evidence" value="ECO:0007669"/>
    <property type="project" value="InterPro"/>
</dbReference>
<protein>
    <recommendedName>
        <fullName evidence="2">T-protein</fullName>
    </recommendedName>
</protein>
<proteinExistence type="predicted"/>
<keyword evidence="6" id="KW-1185">Reference proteome</keyword>
<dbReference type="InterPro" id="IPR046826">
    <property type="entry name" value="PDH_N"/>
</dbReference>
<dbReference type="Gene3D" id="1.10.3660.10">
    <property type="entry name" value="6-phosphogluconate dehydrogenase C-terminal like domain"/>
    <property type="match status" value="1"/>
</dbReference>
<dbReference type="Gene3D" id="1.20.59.10">
    <property type="entry name" value="Chorismate mutase"/>
    <property type="match status" value="1"/>
</dbReference>
<dbReference type="GO" id="GO:0004665">
    <property type="term" value="F:prephenate dehydrogenase (NADP+) activity"/>
    <property type="evidence" value="ECO:0007669"/>
    <property type="project" value="InterPro"/>
</dbReference>
<evidence type="ECO:0000313" key="6">
    <source>
        <dbReference type="Proteomes" id="UP000619743"/>
    </source>
</evidence>
<dbReference type="SUPFAM" id="SSF51735">
    <property type="entry name" value="NAD(P)-binding Rossmann-fold domains"/>
    <property type="match status" value="1"/>
</dbReference>
<dbReference type="InterPro" id="IPR036979">
    <property type="entry name" value="CM_dom_sf"/>
</dbReference>
<dbReference type="NCBIfam" id="TIGR01799">
    <property type="entry name" value="CM_T"/>
    <property type="match status" value="1"/>
</dbReference>
<keyword evidence="2" id="KW-0520">NAD</keyword>
<dbReference type="UniPathway" id="UPA00120">
    <property type="reaction ID" value="UER00203"/>
</dbReference>
<keyword evidence="2" id="KW-0827">Tyrosine biosynthesis</keyword>
<dbReference type="SUPFAM" id="SSF48600">
    <property type="entry name" value="Chorismate mutase II"/>
    <property type="match status" value="1"/>
</dbReference>
<dbReference type="InterPro" id="IPR008927">
    <property type="entry name" value="6-PGluconate_DH-like_C_sf"/>
</dbReference>
<dbReference type="PANTHER" id="PTHR21363">
    <property type="entry name" value="PREPHENATE DEHYDROGENASE"/>
    <property type="match status" value="1"/>
</dbReference>
<dbReference type="UniPathway" id="UPA00122">
    <property type="reaction ID" value="UER00961"/>
</dbReference>
<accession>A0A8J2U3T0</accession>
<comment type="pathway">
    <text evidence="2">Metabolic intermediate biosynthesis; prephenate biosynthesis; prephenate from chorismate: step 1/1.</text>
</comment>
<dbReference type="PROSITE" id="PS51176">
    <property type="entry name" value="PDH_ADH"/>
    <property type="match status" value="1"/>
</dbReference>
<dbReference type="Pfam" id="PF02153">
    <property type="entry name" value="PDH_N"/>
    <property type="match status" value="1"/>
</dbReference>
<dbReference type="SUPFAM" id="SSF48179">
    <property type="entry name" value="6-phosphogluconate dehydrogenase C-terminal domain-like"/>
    <property type="match status" value="1"/>
</dbReference>
<keyword evidence="2" id="KW-0057">Aromatic amino acid biosynthesis</keyword>
<feature type="domain" description="Chorismate mutase" evidence="3">
    <location>
        <begin position="2"/>
        <end position="93"/>
    </location>
</feature>
<gene>
    <name evidence="5" type="primary">tyrA</name>
    <name evidence="5" type="ORF">GCM10011369_12580</name>
</gene>
<dbReference type="InterPro" id="IPR011277">
    <property type="entry name" value="CM_T"/>
</dbReference>
<feature type="domain" description="Prephenate/arogenate dehydrogenase" evidence="4">
    <location>
        <begin position="102"/>
        <end position="364"/>
    </location>
</feature>
<evidence type="ECO:0000313" key="5">
    <source>
        <dbReference type="EMBL" id="GGA72302.1"/>
    </source>
</evidence>
<comment type="caution">
    <text evidence="5">The sequence shown here is derived from an EMBL/GenBank/DDBJ whole genome shotgun (WGS) entry which is preliminary data.</text>
</comment>
<dbReference type="RefSeq" id="WP_087505087.1">
    <property type="nucleotide sequence ID" value="NZ_BMDX01000004.1"/>
</dbReference>
<reference evidence="6" key="1">
    <citation type="journal article" date="2019" name="Int. J. Syst. Evol. Microbiol.">
        <title>The Global Catalogue of Microorganisms (GCM) 10K type strain sequencing project: providing services to taxonomists for standard genome sequencing and annotation.</title>
        <authorList>
            <consortium name="The Broad Institute Genomics Platform"/>
            <consortium name="The Broad Institute Genome Sequencing Center for Infectious Disease"/>
            <person name="Wu L."/>
            <person name="Ma J."/>
        </authorList>
    </citation>
    <scope>NUCLEOTIDE SEQUENCE [LARGE SCALE GENOMIC DNA]</scope>
    <source>
        <strain evidence="6">CGMCC 1.10130</strain>
    </source>
</reference>
<dbReference type="GO" id="GO:0004106">
    <property type="term" value="F:chorismate mutase activity"/>
    <property type="evidence" value="ECO:0007669"/>
    <property type="project" value="InterPro"/>
</dbReference>
<sequence>MNRPSVNLDELRDQIDATDQALLSILKQRLELVHAVGEYKRQYGLPVYVPEREAAMLAKRREEAEGLGVPPDLIEDILRRAMRESYSCENDAGFKQVNPQAGDIVVVGGNGKLGKLFVKMFRLSGYSVKVLGREDWHQAEQLVANASVVVVSVPIDKTEETIARLPKLPADCVLTDLTSVKQAPMKAMLAAHDGPVVGLHPMFGPDIKSFAKQVIIYCDGRGAEHYQWLLQQMKLWGPRLHESDGKEHDETMSMVQALRHFTSFAYGMHLQNEDADLSRLLAFSSPIYRLELAMVGRLFAQDGELYASIITAAPENIKMFKRYLRNFSSALTLLEQGEREAFVEKFNEVADWFGDFATQFQRESRDLLLAAHDRVSHDQE</sequence>
<dbReference type="Gene3D" id="3.40.50.720">
    <property type="entry name" value="NAD(P)-binding Rossmann-like Domain"/>
    <property type="match status" value="1"/>
</dbReference>
<dbReference type="Pfam" id="PF01817">
    <property type="entry name" value="CM_2"/>
    <property type="match status" value="1"/>
</dbReference>
<dbReference type="InterPro" id="IPR008244">
    <property type="entry name" value="Chor_mut/prephenate_DH_T"/>
</dbReference>
<dbReference type="InterPro" id="IPR036263">
    <property type="entry name" value="Chorismate_II_sf"/>
</dbReference>
<keyword evidence="1 2" id="KW-0560">Oxidoreductase</keyword>
<dbReference type="EMBL" id="BMDX01000004">
    <property type="protein sequence ID" value="GGA72302.1"/>
    <property type="molecule type" value="Genomic_DNA"/>
</dbReference>
<dbReference type="InterPro" id="IPR046825">
    <property type="entry name" value="PDH_C"/>
</dbReference>
<evidence type="ECO:0000256" key="1">
    <source>
        <dbReference type="ARBA" id="ARBA00023002"/>
    </source>
</evidence>
<keyword evidence="2" id="KW-0028">Amino-acid biosynthesis</keyword>
<dbReference type="GO" id="GO:0005737">
    <property type="term" value="C:cytoplasm"/>
    <property type="evidence" value="ECO:0007669"/>
    <property type="project" value="UniProtKB-SubCell"/>
</dbReference>
<comment type="subcellular location">
    <subcellularLocation>
        <location evidence="2">Cytoplasm</location>
    </subcellularLocation>
</comment>
<dbReference type="PIRSF" id="PIRSF001499">
    <property type="entry name" value="Chor_mut_pdh_Tpr"/>
    <property type="match status" value="1"/>
</dbReference>